<dbReference type="FunCoup" id="E1ZJX0">
    <property type="interactions" value="1505"/>
</dbReference>
<feature type="coiled-coil region" evidence="12">
    <location>
        <begin position="548"/>
        <end position="634"/>
    </location>
</feature>
<dbReference type="InterPro" id="IPR038729">
    <property type="entry name" value="Rad50/SbcC_AAA"/>
</dbReference>
<dbReference type="GO" id="GO:0000724">
    <property type="term" value="P:double-strand break repair via homologous recombination"/>
    <property type="evidence" value="ECO:0007669"/>
    <property type="project" value="TreeGrafter"/>
</dbReference>
<dbReference type="OMA" id="QCKLFFD"/>
<evidence type="ECO:0000256" key="13">
    <source>
        <dbReference type="SAM" id="MobiDB-lite"/>
    </source>
</evidence>
<dbReference type="InParanoid" id="E1ZJX0"/>
<feature type="domain" description="Rad50/SbcC-type AAA" evidence="14">
    <location>
        <begin position="242"/>
        <end position="442"/>
    </location>
</feature>
<evidence type="ECO:0000313" key="16">
    <source>
        <dbReference type="Proteomes" id="UP000008141"/>
    </source>
</evidence>
<dbReference type="RefSeq" id="XP_005846036.1">
    <property type="nucleotide sequence ID" value="XM_005845974.1"/>
</dbReference>
<evidence type="ECO:0000256" key="11">
    <source>
        <dbReference type="ARBA" id="ARBA00023242"/>
    </source>
</evidence>
<name>E1ZJX0_CHLVA</name>
<feature type="compositionally biased region" description="Low complexity" evidence="13">
    <location>
        <begin position="49"/>
        <end position="68"/>
    </location>
</feature>
<proteinExistence type="inferred from homology"/>
<keyword evidence="10" id="KW-0234">DNA repair</keyword>
<dbReference type="OrthoDB" id="10072614at2759"/>
<evidence type="ECO:0000256" key="5">
    <source>
        <dbReference type="ARBA" id="ARBA00022741"/>
    </source>
</evidence>
<keyword evidence="11" id="KW-0539">Nucleus</keyword>
<dbReference type="STRING" id="554065.E1ZJX0"/>
<evidence type="ECO:0000256" key="2">
    <source>
        <dbReference type="ARBA" id="ARBA00004286"/>
    </source>
</evidence>
<dbReference type="Proteomes" id="UP000008141">
    <property type="component" value="Unassembled WGS sequence"/>
</dbReference>
<dbReference type="PANTHER" id="PTHR19306">
    <property type="entry name" value="STRUCTURAL MAINTENANCE OF CHROMOSOMES 5,6 SMC5, SMC6"/>
    <property type="match status" value="1"/>
</dbReference>
<dbReference type="GO" id="GO:0003684">
    <property type="term" value="F:damaged DNA binding"/>
    <property type="evidence" value="ECO:0007669"/>
    <property type="project" value="TreeGrafter"/>
</dbReference>
<evidence type="ECO:0000256" key="9">
    <source>
        <dbReference type="ARBA" id="ARBA00023172"/>
    </source>
</evidence>
<feature type="compositionally biased region" description="Polar residues" evidence="13">
    <location>
        <begin position="197"/>
        <end position="213"/>
    </location>
</feature>
<dbReference type="eggNOG" id="KOG0250">
    <property type="taxonomic scope" value="Eukaryota"/>
</dbReference>
<dbReference type="GO" id="GO:0003697">
    <property type="term" value="F:single-stranded DNA binding"/>
    <property type="evidence" value="ECO:0007669"/>
    <property type="project" value="TreeGrafter"/>
</dbReference>
<dbReference type="GO" id="GO:0035861">
    <property type="term" value="C:site of double-strand break"/>
    <property type="evidence" value="ECO:0007669"/>
    <property type="project" value="TreeGrafter"/>
</dbReference>
<keyword evidence="5" id="KW-0547">Nucleotide-binding</keyword>
<evidence type="ECO:0000256" key="1">
    <source>
        <dbReference type="ARBA" id="ARBA00004123"/>
    </source>
</evidence>
<feature type="coiled-coil region" evidence="12">
    <location>
        <begin position="1183"/>
        <end position="1210"/>
    </location>
</feature>
<dbReference type="SUPFAM" id="SSF57997">
    <property type="entry name" value="Tropomyosin"/>
    <property type="match status" value="1"/>
</dbReference>
<keyword evidence="8 12" id="KW-0175">Coiled coil</keyword>
<evidence type="ECO:0000256" key="4">
    <source>
        <dbReference type="ARBA" id="ARBA00022454"/>
    </source>
</evidence>
<keyword evidence="16" id="KW-1185">Reference proteome</keyword>
<feature type="coiled-coil region" evidence="12">
    <location>
        <begin position="927"/>
        <end position="999"/>
    </location>
</feature>
<dbReference type="GO" id="GO:0005634">
    <property type="term" value="C:nucleus"/>
    <property type="evidence" value="ECO:0007669"/>
    <property type="project" value="UniProtKB-SubCell"/>
</dbReference>
<sequence length="1348" mass="147839">MIWDEVFNSKSSVVLDLGPGGRAAFPDFQPPARRPKRRPTVISPLKLQAAASAAASGAAAGPAAAAPEPAEPPAKKPRGSSKGAGKAAGKGGSRKRASAASDEQEPPRRRGWPPKNAAAPPQRDQQGAAPPPSQQQQQSWRLSPSQAQPSSQQLRRRHATQQKQEGSNRAGPSQPAVLPGGGDSDDDAFREPGPSQRGPSQRGPSQRGPSQQGRGRPAQRKENDCSDVPDPEGAPAAGVVKRVELQHFMCHTHLAIDLCPNVNLLTGANGSGKSAVLQALQCCLGARASDTGRYRAMKKFVQRGQAQAVIKVTLWNTGPEAYRRSLLGPEVTVVRKINDTTGGGYEILDCKGRLALKGVRQAKELIEDLSIDASNPAIVLTQDMARSFAGEKTEGDKFRGFMQATHFETTREHLQSACERVGCMQEKLEAIAASIEALQQTVADKESLLEQLRGTLQYGTAPYGAVGYAYGVFCGWLLSVGRGVDGRLRGLLPGAAGAEVKAWQDHYDKLVKCLQWAPVESLEKGIAMLREALHDTFPAKQQAHAAQAASYQQQLATIEASLDEQQRLLQEASAAAEGHDRQVHRLREEAKGKREEVRGWQRQLGEHQARVQELEEERAALEEANQEVAEDFMRSTQEAVAGHRQRVAACRDRCERAGVAASGARQYRAEREAALAAAREGVLAAERSLVDGQNRLRRVEGDLQRLQASQETPLAKFGGQGTVELAAAVEAAVRAGRFRHRPILLGSQLSLADERWGVAVEAAMGRTLSWWIVDNHADAALLKASAAACMHALALAGPCMLDLRGGLRLAPQGFSVIVASYAHPRHTIPPHMVPPEGVPTCLRLLRIQEGPAAHVVHNVLVDHASVERTLLTHTHREAKERARDRDFWQQYRIANAFAKDGSKAYRRGASEFSLPPDSSRPLRPRLVRDLSQQLAECRGELEEAQASLCSRHRGWTAVAALQATVFEQRQQAAEAQQDLQRAEQAFQASLREKQTLDTQYQEALSHQPLDVDVGAGDGEAAQRLAQLGNQIAEAEVQADVAEDALKAAQAELERLARKLLEARAVPQQVAEQLATCRDAITTLAAEKEGVAQALAEAREASAGVLQKMAVVAAKLAEAEGHFEQSLRDAEGVCSREEAAAMRAQLVAEWHKEGQSEEAIRGLLEQPAMERRVAQVEHKIVKREADAQSSYDQLEVELADLRNKLAKRRLRHAEGEEALRECESGCHIRRRKFKEIRYNVSTNLSKSFQRYLGYRQHCGSIDVDYKRERLVFKFMDAINRRLALEFLLQFAWRNPERQVLLLTPQDVSVLEEAKGHVEKQLNRSLPPNFIKIQRMRAPRDRQQQQEQAA</sequence>
<dbReference type="InterPro" id="IPR027417">
    <property type="entry name" value="P-loop_NTPase"/>
</dbReference>
<reference evidence="15 16" key="1">
    <citation type="journal article" date="2010" name="Plant Cell">
        <title>The Chlorella variabilis NC64A genome reveals adaptation to photosymbiosis, coevolution with viruses, and cryptic sex.</title>
        <authorList>
            <person name="Blanc G."/>
            <person name="Duncan G."/>
            <person name="Agarkova I."/>
            <person name="Borodovsky M."/>
            <person name="Gurnon J."/>
            <person name="Kuo A."/>
            <person name="Lindquist E."/>
            <person name="Lucas S."/>
            <person name="Pangilinan J."/>
            <person name="Polle J."/>
            <person name="Salamov A."/>
            <person name="Terry A."/>
            <person name="Yamada T."/>
            <person name="Dunigan D.D."/>
            <person name="Grigoriev I.V."/>
            <person name="Claverie J.M."/>
            <person name="Van Etten J.L."/>
        </authorList>
    </citation>
    <scope>NUCLEOTIDE SEQUENCE [LARGE SCALE GENOMIC DNA]</scope>
    <source>
        <strain evidence="15 16">NC64A</strain>
    </source>
</reference>
<dbReference type="GO" id="GO:0030915">
    <property type="term" value="C:Smc5-Smc6 complex"/>
    <property type="evidence" value="ECO:0007669"/>
    <property type="project" value="TreeGrafter"/>
</dbReference>
<protein>
    <recommendedName>
        <fullName evidence="14">Rad50/SbcC-type AAA domain-containing protein</fullName>
    </recommendedName>
</protein>
<organism evidence="16">
    <name type="scientific">Chlorella variabilis</name>
    <name type="common">Green alga</name>
    <dbReference type="NCBI Taxonomy" id="554065"/>
    <lineage>
        <taxon>Eukaryota</taxon>
        <taxon>Viridiplantae</taxon>
        <taxon>Chlorophyta</taxon>
        <taxon>core chlorophytes</taxon>
        <taxon>Trebouxiophyceae</taxon>
        <taxon>Chlorellales</taxon>
        <taxon>Chlorellaceae</taxon>
        <taxon>Chlorella clade</taxon>
        <taxon>Chlorella</taxon>
    </lineage>
</organism>
<dbReference type="PANTHER" id="PTHR19306:SF6">
    <property type="entry name" value="STRUCTURAL MAINTENANCE OF CHROMOSOMES PROTEIN 6"/>
    <property type="match status" value="1"/>
</dbReference>
<comment type="subcellular location">
    <subcellularLocation>
        <location evidence="2">Chromosome</location>
    </subcellularLocation>
    <subcellularLocation>
        <location evidence="1">Nucleus</location>
    </subcellularLocation>
</comment>
<feature type="compositionally biased region" description="Polar residues" evidence="13">
    <location>
        <begin position="161"/>
        <end position="171"/>
    </location>
</feature>
<feature type="coiled-coil region" evidence="12">
    <location>
        <begin position="1024"/>
        <end position="1065"/>
    </location>
</feature>
<dbReference type="KEGG" id="cvr:CHLNCDRAFT_58396"/>
<evidence type="ECO:0000256" key="3">
    <source>
        <dbReference type="ARBA" id="ARBA00006793"/>
    </source>
</evidence>
<evidence type="ECO:0000256" key="10">
    <source>
        <dbReference type="ARBA" id="ARBA00023204"/>
    </source>
</evidence>
<evidence type="ECO:0000259" key="14">
    <source>
        <dbReference type="Pfam" id="PF13476"/>
    </source>
</evidence>
<keyword evidence="4" id="KW-0158">Chromosome</keyword>
<feature type="region of interest" description="Disordered" evidence="13">
    <location>
        <begin position="13"/>
        <end position="235"/>
    </location>
</feature>
<accession>E1ZJX0</accession>
<dbReference type="SUPFAM" id="SSF52540">
    <property type="entry name" value="P-loop containing nucleoside triphosphate hydrolases"/>
    <property type="match status" value="1"/>
</dbReference>
<dbReference type="GO" id="GO:0016887">
    <property type="term" value="F:ATP hydrolysis activity"/>
    <property type="evidence" value="ECO:0007669"/>
    <property type="project" value="InterPro"/>
</dbReference>
<evidence type="ECO:0000256" key="7">
    <source>
        <dbReference type="ARBA" id="ARBA00022840"/>
    </source>
</evidence>
<evidence type="ECO:0000313" key="15">
    <source>
        <dbReference type="EMBL" id="EFN53934.1"/>
    </source>
</evidence>
<gene>
    <name evidence="15" type="ORF">CHLNCDRAFT_58396</name>
</gene>
<evidence type="ECO:0000256" key="6">
    <source>
        <dbReference type="ARBA" id="ARBA00022763"/>
    </source>
</evidence>
<evidence type="ECO:0000256" key="8">
    <source>
        <dbReference type="ARBA" id="ARBA00023054"/>
    </source>
</evidence>
<dbReference type="GO" id="GO:0005524">
    <property type="term" value="F:ATP binding"/>
    <property type="evidence" value="ECO:0007669"/>
    <property type="project" value="UniProtKB-KW"/>
</dbReference>
<dbReference type="GeneID" id="17353491"/>
<evidence type="ECO:0000256" key="12">
    <source>
        <dbReference type="SAM" id="Coils"/>
    </source>
</evidence>
<dbReference type="Gene3D" id="3.40.50.300">
    <property type="entry name" value="P-loop containing nucleotide triphosphate hydrolases"/>
    <property type="match status" value="1"/>
</dbReference>
<dbReference type="Pfam" id="PF13476">
    <property type="entry name" value="AAA_23"/>
    <property type="match status" value="1"/>
</dbReference>
<feature type="compositionally biased region" description="Low complexity" evidence="13">
    <location>
        <begin position="134"/>
        <end position="153"/>
    </location>
</feature>
<keyword evidence="6" id="KW-0227">DNA damage</keyword>
<dbReference type="EMBL" id="GL433849">
    <property type="protein sequence ID" value="EFN53934.1"/>
    <property type="molecule type" value="Genomic_DNA"/>
</dbReference>
<keyword evidence="7" id="KW-0067">ATP-binding</keyword>
<keyword evidence="9" id="KW-0233">DNA recombination</keyword>
<comment type="similarity">
    <text evidence="3">Belongs to the SMC family. SMC6 subfamily.</text>
</comment>